<dbReference type="InterPro" id="IPR000929">
    <property type="entry name" value="Dopamine_rcpt"/>
</dbReference>
<dbReference type="PANTHER" id="PTHR24248">
    <property type="entry name" value="ADRENERGIC RECEPTOR-RELATED G-PROTEIN COUPLED RECEPTOR"/>
    <property type="match status" value="1"/>
</dbReference>
<evidence type="ECO:0000313" key="13">
    <source>
        <dbReference type="EMBL" id="CAL1531000.1"/>
    </source>
</evidence>
<dbReference type="Proteomes" id="UP001497497">
    <property type="component" value="Unassembled WGS sequence"/>
</dbReference>
<feature type="transmembrane region" description="Helical" evidence="11">
    <location>
        <begin position="79"/>
        <end position="109"/>
    </location>
</feature>
<dbReference type="Pfam" id="PF00001">
    <property type="entry name" value="7tm_1"/>
    <property type="match status" value="1"/>
</dbReference>
<proteinExistence type="inferred from homology"/>
<feature type="non-terminal residue" evidence="13">
    <location>
        <position position="323"/>
    </location>
</feature>
<dbReference type="GO" id="GO:0005886">
    <property type="term" value="C:plasma membrane"/>
    <property type="evidence" value="ECO:0007669"/>
    <property type="project" value="UniProtKB-SubCell"/>
</dbReference>
<keyword evidence="2" id="KW-1003">Cell membrane</keyword>
<keyword evidence="3 10" id="KW-0812">Transmembrane</keyword>
<keyword evidence="8 10" id="KW-0675">Receptor</keyword>
<feature type="transmembrane region" description="Helical" evidence="11">
    <location>
        <begin position="15"/>
        <end position="38"/>
    </location>
</feature>
<keyword evidence="7" id="KW-1015">Disulfide bond</keyword>
<feature type="transmembrane region" description="Helical" evidence="11">
    <location>
        <begin position="130"/>
        <end position="151"/>
    </location>
</feature>
<comment type="caution">
    <text evidence="13">The sequence shown here is derived from an EMBL/GenBank/DDBJ whole genome shotgun (WGS) entry which is preliminary data.</text>
</comment>
<dbReference type="PANTHER" id="PTHR24248:SF187">
    <property type="entry name" value="OCTOPAMINE RECEPTOR BETA-2R"/>
    <property type="match status" value="1"/>
</dbReference>
<feature type="transmembrane region" description="Helical" evidence="11">
    <location>
        <begin position="279"/>
        <end position="301"/>
    </location>
</feature>
<evidence type="ECO:0000313" key="14">
    <source>
        <dbReference type="Proteomes" id="UP001497497"/>
    </source>
</evidence>
<dbReference type="PRINTS" id="PR00242">
    <property type="entry name" value="DOPAMINER"/>
</dbReference>
<gene>
    <name evidence="13" type="ORF">GSLYS_00005125001</name>
</gene>
<dbReference type="AlphaFoldDB" id="A0AAV2HBD0"/>
<accession>A0AAV2HBD0</accession>
<keyword evidence="14" id="KW-1185">Reference proteome</keyword>
<dbReference type="PRINTS" id="PR00237">
    <property type="entry name" value="GPCRRHODOPSN"/>
</dbReference>
<protein>
    <recommendedName>
        <fullName evidence="12">G-protein coupled receptors family 1 profile domain-containing protein</fullName>
    </recommendedName>
</protein>
<dbReference type="EMBL" id="CAXITT010000079">
    <property type="protein sequence ID" value="CAL1531000.1"/>
    <property type="molecule type" value="Genomic_DNA"/>
</dbReference>
<keyword evidence="9 10" id="KW-0807">Transducer</keyword>
<dbReference type="InterPro" id="IPR017452">
    <property type="entry name" value="GPCR_Rhodpsn_7TM"/>
</dbReference>
<reference evidence="13 14" key="1">
    <citation type="submission" date="2024-04" db="EMBL/GenBank/DDBJ databases">
        <authorList>
            <consortium name="Genoscope - CEA"/>
            <person name="William W."/>
        </authorList>
    </citation>
    <scope>NUCLEOTIDE SEQUENCE [LARGE SCALE GENOMIC DNA]</scope>
</reference>
<dbReference type="InterPro" id="IPR000276">
    <property type="entry name" value="GPCR_Rhodpsn"/>
</dbReference>
<keyword evidence="5 10" id="KW-0297">G-protein coupled receptor</keyword>
<dbReference type="PROSITE" id="PS00237">
    <property type="entry name" value="G_PROTEIN_RECEP_F1_1"/>
    <property type="match status" value="1"/>
</dbReference>
<feature type="transmembrane region" description="Helical" evidence="11">
    <location>
        <begin position="177"/>
        <end position="200"/>
    </location>
</feature>
<evidence type="ECO:0000256" key="4">
    <source>
        <dbReference type="ARBA" id="ARBA00022989"/>
    </source>
</evidence>
<dbReference type="Gene3D" id="1.20.1070.10">
    <property type="entry name" value="Rhodopsin 7-helix transmembrane proteins"/>
    <property type="match status" value="1"/>
</dbReference>
<comment type="subcellular location">
    <subcellularLocation>
        <location evidence="1">Cell membrane</location>
        <topology evidence="1">Multi-pass membrane protein</topology>
    </subcellularLocation>
</comment>
<evidence type="ECO:0000259" key="12">
    <source>
        <dbReference type="PROSITE" id="PS50262"/>
    </source>
</evidence>
<feature type="domain" description="G-protein coupled receptors family 1 profile" evidence="12">
    <location>
        <begin position="29"/>
        <end position="298"/>
    </location>
</feature>
<evidence type="ECO:0000256" key="9">
    <source>
        <dbReference type="ARBA" id="ARBA00023224"/>
    </source>
</evidence>
<feature type="non-terminal residue" evidence="13">
    <location>
        <position position="1"/>
    </location>
</feature>
<comment type="similarity">
    <text evidence="10">Belongs to the G-protein coupled receptor 1 family.</text>
</comment>
<evidence type="ECO:0000256" key="5">
    <source>
        <dbReference type="ARBA" id="ARBA00023040"/>
    </source>
</evidence>
<dbReference type="PROSITE" id="PS50262">
    <property type="entry name" value="G_PROTEIN_RECEP_F1_2"/>
    <property type="match status" value="1"/>
</dbReference>
<evidence type="ECO:0000256" key="6">
    <source>
        <dbReference type="ARBA" id="ARBA00023136"/>
    </source>
</evidence>
<keyword evidence="6 11" id="KW-0472">Membrane</keyword>
<organism evidence="13 14">
    <name type="scientific">Lymnaea stagnalis</name>
    <name type="common">Great pond snail</name>
    <name type="synonym">Helix stagnalis</name>
    <dbReference type="NCBI Taxonomy" id="6523"/>
    <lineage>
        <taxon>Eukaryota</taxon>
        <taxon>Metazoa</taxon>
        <taxon>Spiralia</taxon>
        <taxon>Lophotrochozoa</taxon>
        <taxon>Mollusca</taxon>
        <taxon>Gastropoda</taxon>
        <taxon>Heterobranchia</taxon>
        <taxon>Euthyneura</taxon>
        <taxon>Panpulmonata</taxon>
        <taxon>Hygrophila</taxon>
        <taxon>Lymnaeoidea</taxon>
        <taxon>Lymnaeidae</taxon>
        <taxon>Lymnaea</taxon>
    </lineage>
</organism>
<evidence type="ECO:0000256" key="2">
    <source>
        <dbReference type="ARBA" id="ARBA00022475"/>
    </source>
</evidence>
<dbReference type="SUPFAM" id="SSF81321">
    <property type="entry name" value="Family A G protein-coupled receptor-like"/>
    <property type="match status" value="1"/>
</dbReference>
<name>A0AAV2HBD0_LYMST</name>
<dbReference type="GO" id="GO:0004989">
    <property type="term" value="F:octopamine receptor activity"/>
    <property type="evidence" value="ECO:0007669"/>
    <property type="project" value="TreeGrafter"/>
</dbReference>
<evidence type="ECO:0000256" key="1">
    <source>
        <dbReference type="ARBA" id="ARBA00004651"/>
    </source>
</evidence>
<sequence length="323" mass="36791">DNDDENNTSGRKFSLGIFFAFCIFIAISGNLLVCVAVLTERRLKRVKNNYFIVSLAVADLLVACVVMSFAMANDIQNNWIFGSIFCRIWISFDIMCSTASILNLCVISFDRYKHIQNAMYYDSWMTTRKALTLIASVWFLSGLISFLPIHLGLHEINLAADNETKKSEHECTIKLNFIYAIISSTVSFYVPCLVMLILYFKLFLFARKHALSIKSMKRPVLYSPGDNHRINQSNSKIASDNKAAFTLGIITGVFLCCWLPFFIINPISAFNTELIQPNAFVISTWFGYINSCLNPIIYSIFNAEFRDAFKKILSFRNCCRNIS</sequence>
<feature type="transmembrane region" description="Helical" evidence="11">
    <location>
        <begin position="50"/>
        <end position="73"/>
    </location>
</feature>
<dbReference type="GO" id="GO:0043410">
    <property type="term" value="P:positive regulation of MAPK cascade"/>
    <property type="evidence" value="ECO:0007669"/>
    <property type="project" value="TreeGrafter"/>
</dbReference>
<dbReference type="CDD" id="cd15065">
    <property type="entry name" value="7tmA_Ap5-HTB1-like"/>
    <property type="match status" value="1"/>
</dbReference>
<dbReference type="GO" id="GO:0071880">
    <property type="term" value="P:adenylate cyclase-activating adrenergic receptor signaling pathway"/>
    <property type="evidence" value="ECO:0007669"/>
    <property type="project" value="TreeGrafter"/>
</dbReference>
<keyword evidence="4 11" id="KW-1133">Transmembrane helix</keyword>
<evidence type="ECO:0000256" key="11">
    <source>
        <dbReference type="SAM" id="Phobius"/>
    </source>
</evidence>
<dbReference type="SMART" id="SM01381">
    <property type="entry name" value="7TM_GPCR_Srsx"/>
    <property type="match status" value="1"/>
</dbReference>
<evidence type="ECO:0000256" key="7">
    <source>
        <dbReference type="ARBA" id="ARBA00023157"/>
    </source>
</evidence>
<feature type="transmembrane region" description="Helical" evidence="11">
    <location>
        <begin position="243"/>
        <end position="267"/>
    </location>
</feature>
<evidence type="ECO:0000256" key="10">
    <source>
        <dbReference type="RuleBase" id="RU000688"/>
    </source>
</evidence>
<evidence type="ECO:0000256" key="3">
    <source>
        <dbReference type="ARBA" id="ARBA00022692"/>
    </source>
</evidence>
<evidence type="ECO:0000256" key="8">
    <source>
        <dbReference type="ARBA" id="ARBA00023170"/>
    </source>
</evidence>